<dbReference type="AlphaFoldDB" id="A0AAW6CSF3"/>
<protein>
    <submittedName>
        <fullName evidence="1">Uncharacterized protein</fullName>
    </submittedName>
</protein>
<comment type="caution">
    <text evidence="1">The sequence shown here is derived from an EMBL/GenBank/DDBJ whole genome shotgun (WGS) entry which is preliminary data.</text>
</comment>
<sequence length="43" mass="4940">MLVEINLTRAFVKNVKELAKVAIETGKEQIARFNFSLGKKLYK</sequence>
<gene>
    <name evidence="1" type="ORF">PND82_07570</name>
</gene>
<organism evidence="1 2">
    <name type="scientific">Faecalicoccus pleomorphus</name>
    <dbReference type="NCBI Taxonomy" id="1323"/>
    <lineage>
        <taxon>Bacteria</taxon>
        <taxon>Bacillati</taxon>
        <taxon>Bacillota</taxon>
        <taxon>Erysipelotrichia</taxon>
        <taxon>Erysipelotrichales</taxon>
        <taxon>Erysipelotrichaceae</taxon>
        <taxon>Faecalicoccus</taxon>
    </lineage>
</organism>
<proteinExistence type="predicted"/>
<reference evidence="1" key="1">
    <citation type="submission" date="2023-01" db="EMBL/GenBank/DDBJ databases">
        <title>Human gut microbiome strain richness.</title>
        <authorList>
            <person name="Chen-Liaw A."/>
        </authorList>
    </citation>
    <scope>NUCLEOTIDE SEQUENCE</scope>
    <source>
        <strain evidence="1">D8_m1001271B151109d0_201107</strain>
    </source>
</reference>
<dbReference type="RefSeq" id="WP_272002639.1">
    <property type="nucleotide sequence ID" value="NZ_CAMNNH010000001.1"/>
</dbReference>
<evidence type="ECO:0000313" key="2">
    <source>
        <dbReference type="Proteomes" id="UP001212981"/>
    </source>
</evidence>
<dbReference type="EMBL" id="JAQLXO010000012">
    <property type="protein sequence ID" value="MDB7982672.1"/>
    <property type="molecule type" value="Genomic_DNA"/>
</dbReference>
<evidence type="ECO:0000313" key="1">
    <source>
        <dbReference type="EMBL" id="MDB7982672.1"/>
    </source>
</evidence>
<accession>A0AAW6CSF3</accession>
<dbReference type="Proteomes" id="UP001212981">
    <property type="component" value="Unassembled WGS sequence"/>
</dbReference>
<name>A0AAW6CSF3_9FIRM</name>